<evidence type="ECO:0000313" key="3">
    <source>
        <dbReference type="Proteomes" id="UP001160334"/>
    </source>
</evidence>
<comment type="caution">
    <text evidence="2">The sequence shown here is derived from an EMBL/GenBank/DDBJ whole genome shotgun (WGS) entry which is preliminary data.</text>
</comment>
<evidence type="ECO:0000259" key="1">
    <source>
        <dbReference type="SMART" id="SM00421"/>
    </source>
</evidence>
<name>A0ABT6MCF5_9NOCA</name>
<feature type="domain" description="HTH luxR-type" evidence="1">
    <location>
        <begin position="200"/>
        <end position="257"/>
    </location>
</feature>
<dbReference type="Proteomes" id="UP001160334">
    <property type="component" value="Unassembled WGS sequence"/>
</dbReference>
<dbReference type="Gene3D" id="1.10.10.10">
    <property type="entry name" value="Winged helix-like DNA-binding domain superfamily/Winged helix DNA-binding domain"/>
    <property type="match status" value="1"/>
</dbReference>
<reference evidence="2 3" key="1">
    <citation type="submission" date="2023-04" db="EMBL/GenBank/DDBJ databases">
        <title>Forest soil microbial communities from Buena Vista Peninsula, Colon Province, Panama.</title>
        <authorList>
            <person name="Bouskill N."/>
        </authorList>
    </citation>
    <scope>NUCLEOTIDE SEQUENCE [LARGE SCALE GENOMIC DNA]</scope>
    <source>
        <strain evidence="2 3">CFH S0262</strain>
    </source>
</reference>
<protein>
    <recommendedName>
        <fullName evidence="1">HTH luxR-type domain-containing protein</fullName>
    </recommendedName>
</protein>
<proteinExistence type="predicted"/>
<keyword evidence="3" id="KW-1185">Reference proteome</keyword>
<accession>A0ABT6MCF5</accession>
<evidence type="ECO:0000313" key="2">
    <source>
        <dbReference type="EMBL" id="MDH6281982.1"/>
    </source>
</evidence>
<sequence>MAEYPESKQHCEIGTIHPNHGVADVGWLLSESRRLLDHAIAEHRNVRGESGDVIRLRPGEGWEHNLQQLLQRVRREAMLAVASPLRIQPQYQPGRRLVGDLLSTGRQVRLLYTQHYAETRDYESLRQQPELHDRIRVSHADFHNMVIIDRQVAAVWGGTGERRPYGFVISDPDLLRVLHQFALVLWESAPRLSRGFMLPQPEFSDMALAVLRALDHGFTDEMAARRLGVSLRTYRRYVADIMARLGVTTRFQVGARAAELGLLTASASE</sequence>
<organism evidence="2 3">
    <name type="scientific">Prescottella agglutinans</name>
    <dbReference type="NCBI Taxonomy" id="1644129"/>
    <lineage>
        <taxon>Bacteria</taxon>
        <taxon>Bacillati</taxon>
        <taxon>Actinomycetota</taxon>
        <taxon>Actinomycetes</taxon>
        <taxon>Mycobacteriales</taxon>
        <taxon>Nocardiaceae</taxon>
        <taxon>Prescottella</taxon>
    </lineage>
</organism>
<dbReference type="InterPro" id="IPR016032">
    <property type="entry name" value="Sig_transdc_resp-reg_C-effctor"/>
</dbReference>
<dbReference type="SMART" id="SM00421">
    <property type="entry name" value="HTH_LUXR"/>
    <property type="match status" value="1"/>
</dbReference>
<dbReference type="InterPro" id="IPR036388">
    <property type="entry name" value="WH-like_DNA-bd_sf"/>
</dbReference>
<dbReference type="EMBL" id="JARXVC010000008">
    <property type="protein sequence ID" value="MDH6281982.1"/>
    <property type="molecule type" value="Genomic_DNA"/>
</dbReference>
<gene>
    <name evidence="2" type="ORF">M2280_003205</name>
</gene>
<dbReference type="InterPro" id="IPR000792">
    <property type="entry name" value="Tscrpt_reg_LuxR_C"/>
</dbReference>
<dbReference type="SUPFAM" id="SSF46894">
    <property type="entry name" value="C-terminal effector domain of the bipartite response regulators"/>
    <property type="match status" value="1"/>
</dbReference>